<reference evidence="4" key="1">
    <citation type="submission" date="2017-02" db="EMBL/GenBank/DDBJ databases">
        <authorList>
            <person name="Varghese N."/>
            <person name="Submissions S."/>
        </authorList>
    </citation>
    <scope>NUCLEOTIDE SEQUENCE [LARGE SCALE GENOMIC DNA]</scope>
    <source>
        <strain evidence="4">SM117</strain>
    </source>
</reference>
<dbReference type="PRINTS" id="PR00081">
    <property type="entry name" value="GDHRDH"/>
</dbReference>
<evidence type="ECO:0000256" key="2">
    <source>
        <dbReference type="ARBA" id="ARBA00023002"/>
    </source>
</evidence>
<evidence type="ECO:0000256" key="1">
    <source>
        <dbReference type="ARBA" id="ARBA00006484"/>
    </source>
</evidence>
<comment type="similarity">
    <text evidence="1">Belongs to the short-chain dehydrogenases/reductases (SDR) family.</text>
</comment>
<dbReference type="NCBIfam" id="NF005559">
    <property type="entry name" value="PRK07231.1"/>
    <property type="match status" value="1"/>
</dbReference>
<gene>
    <name evidence="3" type="ORF">SAMN06295987_10784</name>
</gene>
<dbReference type="STRING" id="428990.SAMN06295987_10784"/>
<evidence type="ECO:0000313" key="3">
    <source>
        <dbReference type="EMBL" id="SLK07910.1"/>
    </source>
</evidence>
<dbReference type="GO" id="GO:0016616">
    <property type="term" value="F:oxidoreductase activity, acting on the CH-OH group of donors, NAD or NADP as acceptor"/>
    <property type="evidence" value="ECO:0007669"/>
    <property type="project" value="TreeGrafter"/>
</dbReference>
<dbReference type="EMBL" id="FVZE01000007">
    <property type="protein sequence ID" value="SLK07910.1"/>
    <property type="molecule type" value="Genomic_DNA"/>
</dbReference>
<dbReference type="Gene3D" id="3.40.50.720">
    <property type="entry name" value="NAD(P)-binding Rossmann-like Domain"/>
    <property type="match status" value="1"/>
</dbReference>
<organism evidence="3 4">
    <name type="scientific">Novosphingobium mathurense</name>
    <dbReference type="NCBI Taxonomy" id="428990"/>
    <lineage>
        <taxon>Bacteria</taxon>
        <taxon>Pseudomonadati</taxon>
        <taxon>Pseudomonadota</taxon>
        <taxon>Alphaproteobacteria</taxon>
        <taxon>Sphingomonadales</taxon>
        <taxon>Sphingomonadaceae</taxon>
        <taxon>Novosphingobium</taxon>
    </lineage>
</organism>
<accession>A0A1U6IIT6</accession>
<protein>
    <submittedName>
        <fullName evidence="3">3alpha(Or 20beta)-hydroxysteroid dehydrogenase</fullName>
    </submittedName>
</protein>
<dbReference type="AlphaFoldDB" id="A0A1U6IIT6"/>
<dbReference type="RefSeq" id="WP_079731440.1">
    <property type="nucleotide sequence ID" value="NZ_FVZE01000007.1"/>
</dbReference>
<dbReference type="InterPro" id="IPR036291">
    <property type="entry name" value="NAD(P)-bd_dom_sf"/>
</dbReference>
<dbReference type="InterPro" id="IPR002347">
    <property type="entry name" value="SDR_fam"/>
</dbReference>
<sequence>MGRLNGKVAIVTGGGSGMGASHCRRFVAEGARVICTDLNEDGGNAVAAELGDACSFVRHDVSDTESWAEVCTAAERVGAVNVLVNNAGVLGESPIADFSDELFDHVVSINQTGVFKGCRAVTPLMRRAGGGSIVNISSLAGLSGFANGAAYCASKYGVRGLSQVLAVELGRENIRVNSIYPGVIQTPMIEGRDVPRMVAPHIPLGRLGRPEEVTAMVLFLASDEASYCSGGEFAVDGGLHAA</sequence>
<keyword evidence="2" id="KW-0560">Oxidoreductase</keyword>
<evidence type="ECO:0000313" key="4">
    <source>
        <dbReference type="Proteomes" id="UP000190989"/>
    </source>
</evidence>
<proteinExistence type="inferred from homology"/>
<dbReference type="PRINTS" id="PR00080">
    <property type="entry name" value="SDRFAMILY"/>
</dbReference>
<name>A0A1U6IIT6_9SPHN</name>
<dbReference type="SUPFAM" id="SSF51735">
    <property type="entry name" value="NAD(P)-binding Rossmann-fold domains"/>
    <property type="match status" value="1"/>
</dbReference>
<dbReference type="PANTHER" id="PTHR42760">
    <property type="entry name" value="SHORT-CHAIN DEHYDROGENASES/REDUCTASES FAMILY MEMBER"/>
    <property type="match status" value="1"/>
</dbReference>
<dbReference type="Proteomes" id="UP000190989">
    <property type="component" value="Unassembled WGS sequence"/>
</dbReference>
<dbReference type="FunFam" id="3.40.50.720:FF:000084">
    <property type="entry name" value="Short-chain dehydrogenase reductase"/>
    <property type="match status" value="1"/>
</dbReference>
<dbReference type="PROSITE" id="PS00061">
    <property type="entry name" value="ADH_SHORT"/>
    <property type="match status" value="1"/>
</dbReference>
<keyword evidence="4" id="KW-1185">Reference proteome</keyword>
<dbReference type="PANTHER" id="PTHR42760:SF133">
    <property type="entry name" value="3-OXOACYL-[ACYL-CARRIER-PROTEIN] REDUCTASE"/>
    <property type="match status" value="1"/>
</dbReference>
<dbReference type="InterPro" id="IPR020904">
    <property type="entry name" value="Sc_DH/Rdtase_CS"/>
</dbReference>
<dbReference type="Pfam" id="PF13561">
    <property type="entry name" value="adh_short_C2"/>
    <property type="match status" value="1"/>
</dbReference>